<accession>A0ABQ8SX75</accession>
<organism evidence="2 3">
    <name type="scientific">Periplaneta americana</name>
    <name type="common">American cockroach</name>
    <name type="synonym">Blatta americana</name>
    <dbReference type="NCBI Taxonomy" id="6978"/>
    <lineage>
        <taxon>Eukaryota</taxon>
        <taxon>Metazoa</taxon>
        <taxon>Ecdysozoa</taxon>
        <taxon>Arthropoda</taxon>
        <taxon>Hexapoda</taxon>
        <taxon>Insecta</taxon>
        <taxon>Pterygota</taxon>
        <taxon>Neoptera</taxon>
        <taxon>Polyneoptera</taxon>
        <taxon>Dictyoptera</taxon>
        <taxon>Blattodea</taxon>
        <taxon>Blattoidea</taxon>
        <taxon>Blattidae</taxon>
        <taxon>Blattinae</taxon>
        <taxon>Periplaneta</taxon>
    </lineage>
</organism>
<gene>
    <name evidence="2" type="ORF">ANN_14273</name>
</gene>
<protein>
    <submittedName>
        <fullName evidence="2">Uncharacterized protein</fullName>
    </submittedName>
</protein>
<evidence type="ECO:0000313" key="3">
    <source>
        <dbReference type="Proteomes" id="UP001148838"/>
    </source>
</evidence>
<name>A0ABQ8SX75_PERAM</name>
<dbReference type="Proteomes" id="UP001148838">
    <property type="component" value="Unassembled WGS sequence"/>
</dbReference>
<reference evidence="2 3" key="1">
    <citation type="journal article" date="2022" name="Allergy">
        <title>Genome assembly and annotation of Periplaneta americana reveal a comprehensive cockroach allergen profile.</title>
        <authorList>
            <person name="Wang L."/>
            <person name="Xiong Q."/>
            <person name="Saelim N."/>
            <person name="Wang L."/>
            <person name="Nong W."/>
            <person name="Wan A.T."/>
            <person name="Shi M."/>
            <person name="Liu X."/>
            <person name="Cao Q."/>
            <person name="Hui J.H.L."/>
            <person name="Sookrung N."/>
            <person name="Leung T.F."/>
            <person name="Tungtrongchitr A."/>
            <person name="Tsui S.K.W."/>
        </authorList>
    </citation>
    <scope>NUCLEOTIDE SEQUENCE [LARGE SCALE GENOMIC DNA]</scope>
    <source>
        <strain evidence="2">PWHHKU_190912</strain>
    </source>
</reference>
<evidence type="ECO:0000256" key="1">
    <source>
        <dbReference type="SAM" id="MobiDB-lite"/>
    </source>
</evidence>
<dbReference type="EMBL" id="JAJSOF020000019">
    <property type="protein sequence ID" value="KAJ4438331.1"/>
    <property type="molecule type" value="Genomic_DNA"/>
</dbReference>
<sequence length="345" mass="40728">MEKRREEKRREEKRREEKRREEKRREEKRREEKRREEKGRLDTMDMEFEDEDVDVEITLCSGPRLTDFTSPDMTLPPFSLRNCTSVPPHVYTRRKRYRLLTCPMANIRTLHWLRKILTEVTVTSNQAQFYEVHRVDRPPGHEQGLQPPCRNVDRVYCPKTRQRTPLSGSFTSGKKIVVPESHIRRIRRMIQKYPVSPVKQINYLDIHVTSTREAQKCVYNIRTNDIDYIKERIRDAIHSVTPDVLRRVWNELENRLDVYRVTNGSHINCTEQIYENRGLVGLSAVKLNYVLFNDARNCRGCISVAVVSEFCPSEVPLHASKSTDMSLSHLSTLKCHRWAGIICCF</sequence>
<comment type="caution">
    <text evidence="2">The sequence shown here is derived from an EMBL/GenBank/DDBJ whole genome shotgun (WGS) entry which is preliminary data.</text>
</comment>
<proteinExistence type="predicted"/>
<feature type="region of interest" description="Disordered" evidence="1">
    <location>
        <begin position="1"/>
        <end position="42"/>
    </location>
</feature>
<keyword evidence="3" id="KW-1185">Reference proteome</keyword>
<evidence type="ECO:0000313" key="2">
    <source>
        <dbReference type="EMBL" id="KAJ4438331.1"/>
    </source>
</evidence>